<reference evidence="2" key="2">
    <citation type="submission" date="2016-05" db="EMBL/GenBank/DDBJ databases">
        <title>Comparative analysis highlights variable genome content of wheat rusts and divergence of the mating loci.</title>
        <authorList>
            <person name="Cuomo C.A."/>
            <person name="Bakkeren G."/>
            <person name="Szabo L."/>
            <person name="Khalil H."/>
            <person name="Joly D."/>
            <person name="Goldberg J."/>
            <person name="Young S."/>
            <person name="Zeng Q."/>
            <person name="Fellers J."/>
        </authorList>
    </citation>
    <scope>NUCLEOTIDE SEQUENCE [LARGE SCALE GENOMIC DNA]</scope>
    <source>
        <strain evidence="2">1-1 BBBD Race 1</strain>
    </source>
</reference>
<accession>A0A180GB45</accession>
<dbReference type="OrthoDB" id="2504656at2759"/>
<reference evidence="3 4" key="3">
    <citation type="journal article" date="2017" name="G3 (Bethesda)">
        <title>Comparative analysis highlights variable genome content of wheat rusts and divergence of the mating loci.</title>
        <authorList>
            <person name="Cuomo C.A."/>
            <person name="Bakkeren G."/>
            <person name="Khalil H.B."/>
            <person name="Panwar V."/>
            <person name="Joly D."/>
            <person name="Linning R."/>
            <person name="Sakthikumar S."/>
            <person name="Song X."/>
            <person name="Adiconis X."/>
            <person name="Fan L."/>
            <person name="Goldberg J.M."/>
            <person name="Levin J.Z."/>
            <person name="Young S."/>
            <person name="Zeng Q."/>
            <person name="Anikster Y."/>
            <person name="Bruce M."/>
            <person name="Wang M."/>
            <person name="Yin C."/>
            <person name="McCallum B."/>
            <person name="Szabo L.J."/>
            <person name="Hulbert S."/>
            <person name="Chen X."/>
            <person name="Fellers J.P."/>
        </authorList>
    </citation>
    <scope>NUCLEOTIDE SEQUENCE</scope>
    <source>
        <strain evidence="4">Isolate 1-1 / race 1 (BBBD)</strain>
        <strain evidence="3">isolate 1-1 / race 1 (BBBD)</strain>
    </source>
</reference>
<reference evidence="3" key="4">
    <citation type="submission" date="2025-05" db="UniProtKB">
        <authorList>
            <consortium name="EnsemblFungi"/>
        </authorList>
    </citation>
    <scope>IDENTIFICATION</scope>
    <source>
        <strain evidence="3">isolate 1-1 / race 1 (BBBD)</strain>
    </source>
</reference>
<feature type="chain" id="PRO_5008109726" description="Ubiquitin 3 binding protein But2 C-terminal domain-containing protein" evidence="1">
    <location>
        <begin position="20"/>
        <end position="199"/>
    </location>
</feature>
<evidence type="ECO:0000313" key="3">
    <source>
        <dbReference type="EnsemblFungi" id="PTTG_12151-t43_1-p1"/>
    </source>
</evidence>
<keyword evidence="4" id="KW-1185">Reference proteome</keyword>
<proteinExistence type="predicted"/>
<evidence type="ECO:0000313" key="4">
    <source>
        <dbReference type="Proteomes" id="UP000005240"/>
    </source>
</evidence>
<dbReference type="EMBL" id="ADAS02000124">
    <property type="protein sequence ID" value="OAV89562.1"/>
    <property type="molecule type" value="Genomic_DNA"/>
</dbReference>
<gene>
    <name evidence="2" type="ORF">PTTG_12151</name>
</gene>
<reference evidence="2" key="1">
    <citation type="submission" date="2009-11" db="EMBL/GenBank/DDBJ databases">
        <authorList>
            <consortium name="The Broad Institute Genome Sequencing Platform"/>
            <person name="Ward D."/>
            <person name="Feldgarden M."/>
            <person name="Earl A."/>
            <person name="Young S.K."/>
            <person name="Zeng Q."/>
            <person name="Koehrsen M."/>
            <person name="Alvarado L."/>
            <person name="Berlin A."/>
            <person name="Bochicchio J."/>
            <person name="Borenstein D."/>
            <person name="Chapman S.B."/>
            <person name="Chen Z."/>
            <person name="Engels R."/>
            <person name="Freedman E."/>
            <person name="Gellesch M."/>
            <person name="Goldberg J."/>
            <person name="Griggs A."/>
            <person name="Gujja S."/>
            <person name="Heilman E."/>
            <person name="Heiman D."/>
            <person name="Hepburn T."/>
            <person name="Howarth C."/>
            <person name="Jen D."/>
            <person name="Larson L."/>
            <person name="Lewis B."/>
            <person name="Mehta T."/>
            <person name="Park D."/>
            <person name="Pearson M."/>
            <person name="Roberts A."/>
            <person name="Saif S."/>
            <person name="Shea T."/>
            <person name="Shenoy N."/>
            <person name="Sisk P."/>
            <person name="Stolte C."/>
            <person name="Sykes S."/>
            <person name="Thomson T."/>
            <person name="Walk T."/>
            <person name="White J."/>
            <person name="Yandava C."/>
            <person name="Izard J."/>
            <person name="Baranova O.V."/>
            <person name="Blanton J.M."/>
            <person name="Tanner A.C."/>
            <person name="Dewhirst F.E."/>
            <person name="Haas B."/>
            <person name="Nusbaum C."/>
            <person name="Birren B."/>
        </authorList>
    </citation>
    <scope>NUCLEOTIDE SEQUENCE [LARGE SCALE GENOMIC DNA]</scope>
    <source>
        <strain evidence="2">1-1 BBBD Race 1</strain>
    </source>
</reference>
<dbReference type="Proteomes" id="UP000005240">
    <property type="component" value="Unassembled WGS sequence"/>
</dbReference>
<evidence type="ECO:0000313" key="2">
    <source>
        <dbReference type="EMBL" id="OAV89562.1"/>
    </source>
</evidence>
<evidence type="ECO:0008006" key="5">
    <source>
        <dbReference type="Google" id="ProtNLM"/>
    </source>
</evidence>
<dbReference type="PROSITE" id="PS51257">
    <property type="entry name" value="PROKAR_LIPOPROTEIN"/>
    <property type="match status" value="1"/>
</dbReference>
<dbReference type="VEuPathDB" id="FungiDB:PTTG_12151"/>
<dbReference type="EnsemblFungi" id="PTTG_12151-t43_1">
    <property type="protein sequence ID" value="PTTG_12151-t43_1-p1"/>
    <property type="gene ID" value="PTTG_12151"/>
</dbReference>
<name>A0A180GB45_PUCT1</name>
<feature type="signal peptide" evidence="1">
    <location>
        <begin position="1"/>
        <end position="19"/>
    </location>
</feature>
<keyword evidence="1" id="KW-0732">Signal</keyword>
<evidence type="ECO:0000256" key="1">
    <source>
        <dbReference type="SAM" id="SignalP"/>
    </source>
</evidence>
<sequence>MRTVIIFLLSLSHVLSASCLENDTPSMANHSSPDGYQEPSSPVQTFASIANTAGPSGILIQPKGGAVFKNHVGNVGNVEVIYKGVSDGTNDVGARTCTIDLHLVPASNQIQTKSINLSSPSVIHLSYGLRPHDSGSSQPIWANFVPPPGACGDFHLVVYERQLYKDTVIHFQSAAPIIHFECANMVAPKVYPPSSMSEL</sequence>
<dbReference type="AlphaFoldDB" id="A0A180GB45"/>
<organism evidence="2">
    <name type="scientific">Puccinia triticina (isolate 1-1 / race 1 (BBBD))</name>
    <name type="common">Brown leaf rust fungus</name>
    <dbReference type="NCBI Taxonomy" id="630390"/>
    <lineage>
        <taxon>Eukaryota</taxon>
        <taxon>Fungi</taxon>
        <taxon>Dikarya</taxon>
        <taxon>Basidiomycota</taxon>
        <taxon>Pucciniomycotina</taxon>
        <taxon>Pucciniomycetes</taxon>
        <taxon>Pucciniales</taxon>
        <taxon>Pucciniaceae</taxon>
        <taxon>Puccinia</taxon>
    </lineage>
</organism>
<protein>
    <recommendedName>
        <fullName evidence="5">Ubiquitin 3 binding protein But2 C-terminal domain-containing protein</fullName>
    </recommendedName>
</protein>